<comment type="caution">
    <text evidence="19">The sequence shown here is derived from an EMBL/GenBank/DDBJ whole genome shotgun (WGS) entry which is preliminary data.</text>
</comment>
<evidence type="ECO:0000256" key="3">
    <source>
        <dbReference type="ARBA" id="ARBA00011738"/>
    </source>
</evidence>
<dbReference type="RefSeq" id="WP_179819176.1">
    <property type="nucleotide sequence ID" value="NZ_CP192034.1"/>
</dbReference>
<comment type="catalytic activity">
    <reaction evidence="9">
        <text>[CysO sulfur-carrier protein]-C-terminal-Gly-aminoethanethioate + O-phospho-L-serine + H(+) = [CysO sulfur-carrier protein]-Gly-NH-CH2-C(O)-S-L-Cys + phosphate</text>
        <dbReference type="Rhea" id="RHEA:48740"/>
        <dbReference type="Rhea" id="RHEA-COMP:12207"/>
        <dbReference type="Rhea" id="RHEA-COMP:19917"/>
        <dbReference type="ChEBI" id="CHEBI:15378"/>
        <dbReference type="ChEBI" id="CHEBI:43474"/>
        <dbReference type="ChEBI" id="CHEBI:57524"/>
        <dbReference type="ChEBI" id="CHEBI:90783"/>
        <dbReference type="ChEBI" id="CHEBI:232372"/>
        <dbReference type="EC" id="2.5.1.113"/>
    </reaction>
</comment>
<dbReference type="InterPro" id="IPR001926">
    <property type="entry name" value="TrpB-like_PALP"/>
</dbReference>
<evidence type="ECO:0000256" key="11">
    <source>
        <dbReference type="ARBA" id="ARBA00067947"/>
    </source>
</evidence>
<name>A0A852UPX8_9ACTN</name>
<evidence type="ECO:0000256" key="8">
    <source>
        <dbReference type="ARBA" id="ARBA00029440"/>
    </source>
</evidence>
<reference evidence="19 20" key="1">
    <citation type="submission" date="2020-07" db="EMBL/GenBank/DDBJ databases">
        <title>Sequencing the genomes of 1000 actinobacteria strains.</title>
        <authorList>
            <person name="Klenk H.-P."/>
        </authorList>
    </citation>
    <scope>NUCLEOTIDE SEQUENCE [LARGE SCALE GENOMIC DNA]</scope>
    <source>
        <strain evidence="19 20">DSM 45763</strain>
    </source>
</reference>
<dbReference type="CDD" id="cd01561">
    <property type="entry name" value="CBS_like"/>
    <property type="match status" value="1"/>
</dbReference>
<dbReference type="InterPro" id="IPR050214">
    <property type="entry name" value="Cys_Synth/Cystath_Beta-Synth"/>
</dbReference>
<evidence type="ECO:0000256" key="14">
    <source>
        <dbReference type="ARBA" id="ARBA00079480"/>
    </source>
</evidence>
<evidence type="ECO:0000256" key="2">
    <source>
        <dbReference type="ARBA" id="ARBA00007103"/>
    </source>
</evidence>
<protein>
    <recommendedName>
        <fullName evidence="11">O-phosphoserine sulfhydrylase</fullName>
        <ecNumber evidence="10">2.5.1.113</ecNumber>
    </recommendedName>
    <alternativeName>
        <fullName evidence="13">CysO-thiocarboxylate-dependent cysteine synthase</fullName>
    </alternativeName>
    <alternativeName>
        <fullName evidence="14">Cysteine synthase B</fullName>
    </alternativeName>
    <alternativeName>
        <fullName evidence="12">O-phosphoserine-specific cysteine synthase</fullName>
    </alternativeName>
    <alternativeName>
        <fullName evidence="15">[CysO sulfur-carrier protein]-thiocarboxylate-dependent cysteine synthase</fullName>
    </alternativeName>
</protein>
<evidence type="ECO:0000256" key="9">
    <source>
        <dbReference type="ARBA" id="ARBA00051675"/>
    </source>
</evidence>
<dbReference type="EC" id="2.5.1.113" evidence="10"/>
<evidence type="ECO:0000256" key="10">
    <source>
        <dbReference type="ARBA" id="ARBA00066837"/>
    </source>
</evidence>
<evidence type="ECO:0000313" key="20">
    <source>
        <dbReference type="Proteomes" id="UP000576393"/>
    </source>
</evidence>
<feature type="domain" description="Tryptophan synthase beta chain-like PALP" evidence="18">
    <location>
        <begin position="9"/>
        <end position="287"/>
    </location>
</feature>
<gene>
    <name evidence="19" type="ORF">HDA43_001696</name>
</gene>
<evidence type="ECO:0000256" key="12">
    <source>
        <dbReference type="ARBA" id="ARBA00076364"/>
    </source>
</evidence>
<evidence type="ECO:0000256" key="6">
    <source>
        <dbReference type="ARBA" id="ARBA00022898"/>
    </source>
</evidence>
<comment type="subunit">
    <text evidence="3">Homodimer.</text>
</comment>
<dbReference type="Gene3D" id="3.40.50.1100">
    <property type="match status" value="2"/>
</dbReference>
<sequence>MRFDSLIDSVGRTPMVGLPRLSPSEDVRVWAKLEDRNPTGSIKDRPALWMIEQAEKDGLLKPGCTILEPTSGNTGISLAMSAKLKGYRLICVMPENTSEERRQLLRMWGAEIISSPAAGGSNEAVRVAKGLAAEHPDWVMLYQYGNPANWRSHYETTGPEILADLPTVTHFVAGLGTTGTLMGVGRFLRERVPDIRIVAAEPRYGELVYGLRNVDEGFIPELYDPEVLTTRFSVSSGDALRRTRELLATEGIFAGVSTGAALHAALGMAAKAVKAGERADIVFVVADGGWKYLSTGAYEGTLDEAEERLEGQLWA</sequence>
<evidence type="ECO:0000256" key="15">
    <source>
        <dbReference type="ARBA" id="ARBA00082112"/>
    </source>
</evidence>
<dbReference type="PANTHER" id="PTHR10314">
    <property type="entry name" value="CYSTATHIONINE BETA-SYNTHASE"/>
    <property type="match status" value="1"/>
</dbReference>
<dbReference type="Proteomes" id="UP000576393">
    <property type="component" value="Unassembled WGS sequence"/>
</dbReference>
<keyword evidence="7" id="KW-0198">Cysteine biosynthesis</keyword>
<dbReference type="InterPro" id="IPR001216">
    <property type="entry name" value="P-phosphate_BS"/>
</dbReference>
<feature type="binding site" evidence="16">
    <location>
        <begin position="176"/>
        <end position="180"/>
    </location>
    <ligand>
        <name>pyridoxal 5'-phosphate</name>
        <dbReference type="ChEBI" id="CHEBI:597326"/>
    </ligand>
</feature>
<evidence type="ECO:0000256" key="13">
    <source>
        <dbReference type="ARBA" id="ARBA00076366"/>
    </source>
</evidence>
<dbReference type="Pfam" id="PF00291">
    <property type="entry name" value="PALP"/>
    <property type="match status" value="1"/>
</dbReference>
<keyword evidence="6 16" id="KW-0663">Pyridoxal phosphate</keyword>
<comment type="pathway">
    <text evidence="8">Amino-acid biosynthesis.</text>
</comment>
<evidence type="ECO:0000256" key="5">
    <source>
        <dbReference type="ARBA" id="ARBA00022679"/>
    </source>
</evidence>
<dbReference type="NCBIfam" id="TIGR01136">
    <property type="entry name" value="cysKM"/>
    <property type="match status" value="1"/>
</dbReference>
<organism evidence="19 20">
    <name type="scientific">Streptosporangium sandarakinum</name>
    <dbReference type="NCBI Taxonomy" id="1260955"/>
    <lineage>
        <taxon>Bacteria</taxon>
        <taxon>Bacillati</taxon>
        <taxon>Actinomycetota</taxon>
        <taxon>Actinomycetes</taxon>
        <taxon>Streptosporangiales</taxon>
        <taxon>Streptosporangiaceae</taxon>
        <taxon>Streptosporangium</taxon>
    </lineage>
</organism>
<evidence type="ECO:0000256" key="7">
    <source>
        <dbReference type="ARBA" id="ARBA00023192"/>
    </source>
</evidence>
<dbReference type="SUPFAM" id="SSF53686">
    <property type="entry name" value="Tryptophan synthase beta subunit-like PLP-dependent enzymes"/>
    <property type="match status" value="1"/>
</dbReference>
<evidence type="ECO:0000256" key="16">
    <source>
        <dbReference type="PIRSR" id="PIRSR605856-50"/>
    </source>
</evidence>
<evidence type="ECO:0000256" key="17">
    <source>
        <dbReference type="PIRSR" id="PIRSR605856-51"/>
    </source>
</evidence>
<evidence type="ECO:0000256" key="4">
    <source>
        <dbReference type="ARBA" id="ARBA00022605"/>
    </source>
</evidence>
<dbReference type="GO" id="GO:0004124">
    <property type="term" value="F:cysteine synthase activity"/>
    <property type="evidence" value="ECO:0007669"/>
    <property type="project" value="InterPro"/>
</dbReference>
<feature type="binding site" evidence="16">
    <location>
        <position position="257"/>
    </location>
    <ligand>
        <name>pyridoxal 5'-phosphate</name>
        <dbReference type="ChEBI" id="CHEBI:597326"/>
    </ligand>
</feature>
<proteinExistence type="inferred from homology"/>
<keyword evidence="20" id="KW-1185">Reference proteome</keyword>
<dbReference type="InterPro" id="IPR036052">
    <property type="entry name" value="TrpB-like_PALP_sf"/>
</dbReference>
<dbReference type="FunFam" id="3.40.50.1100:FF:000023">
    <property type="entry name" value="Cysteine synthase"/>
    <property type="match status" value="1"/>
</dbReference>
<dbReference type="EMBL" id="JACCCO010000001">
    <property type="protein sequence ID" value="NYF39537.1"/>
    <property type="molecule type" value="Genomic_DNA"/>
</dbReference>
<evidence type="ECO:0000259" key="18">
    <source>
        <dbReference type="Pfam" id="PF00291"/>
    </source>
</evidence>
<dbReference type="PROSITE" id="PS00901">
    <property type="entry name" value="CYS_SYNTHASE"/>
    <property type="match status" value="1"/>
</dbReference>
<evidence type="ECO:0000313" key="19">
    <source>
        <dbReference type="EMBL" id="NYF39537.1"/>
    </source>
</evidence>
<dbReference type="AlphaFoldDB" id="A0A852UPX8"/>
<evidence type="ECO:0000256" key="1">
    <source>
        <dbReference type="ARBA" id="ARBA00001933"/>
    </source>
</evidence>
<comment type="cofactor">
    <cofactor evidence="1 16">
        <name>pyridoxal 5'-phosphate</name>
        <dbReference type="ChEBI" id="CHEBI:597326"/>
    </cofactor>
</comment>
<dbReference type="GO" id="GO:0006535">
    <property type="term" value="P:cysteine biosynthetic process from serine"/>
    <property type="evidence" value="ECO:0007669"/>
    <property type="project" value="InterPro"/>
</dbReference>
<keyword evidence="5 19" id="KW-0808">Transferase</keyword>
<dbReference type="InterPro" id="IPR005856">
    <property type="entry name" value="Cys_synth"/>
</dbReference>
<feature type="binding site" evidence="16">
    <location>
        <position position="73"/>
    </location>
    <ligand>
        <name>pyridoxal 5'-phosphate</name>
        <dbReference type="ChEBI" id="CHEBI:597326"/>
    </ligand>
</feature>
<comment type="similarity">
    <text evidence="2">Belongs to the cysteine synthase/cystathionine beta-synthase family.</text>
</comment>
<accession>A0A852UPX8</accession>
<keyword evidence="4" id="KW-0028">Amino-acid biosynthesis</keyword>
<feature type="modified residue" description="N6-(pyridoxal phosphate)lysine" evidence="17">
    <location>
        <position position="43"/>
    </location>
</feature>